<proteinExistence type="predicted"/>
<keyword evidence="11" id="KW-1185">Reference proteome</keyword>
<evidence type="ECO:0000256" key="1">
    <source>
        <dbReference type="ARBA" id="ARBA00004651"/>
    </source>
</evidence>
<dbReference type="InterPro" id="IPR003918">
    <property type="entry name" value="NADH_UbQ_OxRdtase"/>
</dbReference>
<dbReference type="EMBL" id="FOTI01000056">
    <property type="protein sequence ID" value="SFM04260.1"/>
    <property type="molecule type" value="Genomic_DNA"/>
</dbReference>
<keyword evidence="6 8" id="KW-0472">Membrane</keyword>
<feature type="domain" description="NADH:quinone oxidoreductase/Mrp antiporter transmembrane" evidence="9">
    <location>
        <begin position="65"/>
        <end position="313"/>
    </location>
</feature>
<evidence type="ECO:0000259" key="9">
    <source>
        <dbReference type="Pfam" id="PF00361"/>
    </source>
</evidence>
<feature type="transmembrane region" description="Helical" evidence="8">
    <location>
        <begin position="214"/>
        <end position="231"/>
    </location>
</feature>
<feature type="transmembrane region" description="Helical" evidence="8">
    <location>
        <begin position="366"/>
        <end position="387"/>
    </location>
</feature>
<accession>A0A1I4MME9</accession>
<dbReference type="Pfam" id="PF00361">
    <property type="entry name" value="Proton_antipo_M"/>
    <property type="match status" value="1"/>
</dbReference>
<dbReference type="GO" id="GO:0008137">
    <property type="term" value="F:NADH dehydrogenase (ubiquinone) activity"/>
    <property type="evidence" value="ECO:0007669"/>
    <property type="project" value="InterPro"/>
</dbReference>
<dbReference type="Proteomes" id="UP000199006">
    <property type="component" value="Unassembled WGS sequence"/>
</dbReference>
<gene>
    <name evidence="10" type="ORF">SAMN02983006_02649</name>
</gene>
<evidence type="ECO:0000256" key="2">
    <source>
        <dbReference type="ARBA" id="ARBA00022475"/>
    </source>
</evidence>
<dbReference type="PANTHER" id="PTHR42682">
    <property type="entry name" value="HYDROGENASE-4 COMPONENT F"/>
    <property type="match status" value="1"/>
</dbReference>
<feature type="transmembrane region" description="Helical" evidence="8">
    <location>
        <begin position="45"/>
        <end position="63"/>
    </location>
</feature>
<evidence type="ECO:0000256" key="5">
    <source>
        <dbReference type="ARBA" id="ARBA00023002"/>
    </source>
</evidence>
<keyword evidence="5" id="KW-0560">Oxidoreductase</keyword>
<evidence type="ECO:0000313" key="11">
    <source>
        <dbReference type="Proteomes" id="UP000199006"/>
    </source>
</evidence>
<dbReference type="RefSeq" id="WP_089862649.1">
    <property type="nucleotide sequence ID" value="NZ_FOTI01000056.1"/>
</dbReference>
<feature type="transmembrane region" description="Helical" evidence="8">
    <location>
        <begin position="493"/>
        <end position="512"/>
    </location>
</feature>
<feature type="transmembrane region" description="Helical" evidence="8">
    <location>
        <begin position="413"/>
        <end position="431"/>
    </location>
</feature>
<comment type="subcellular location">
    <subcellularLocation>
        <location evidence="1">Cell membrane</location>
        <topology evidence="1">Multi-pass membrane protein</topology>
    </subcellularLocation>
    <subcellularLocation>
        <location evidence="7">Membrane</location>
        <topology evidence="7">Multi-pass membrane protein</topology>
    </subcellularLocation>
</comment>
<evidence type="ECO:0000256" key="4">
    <source>
        <dbReference type="ARBA" id="ARBA00022989"/>
    </source>
</evidence>
<keyword evidence="4 8" id="KW-1133">Transmembrane helix</keyword>
<evidence type="ECO:0000256" key="6">
    <source>
        <dbReference type="ARBA" id="ARBA00023136"/>
    </source>
</evidence>
<dbReference type="InterPro" id="IPR001750">
    <property type="entry name" value="ND/Mrp_TM"/>
</dbReference>
<keyword evidence="3 7" id="KW-0812">Transmembrane</keyword>
<dbReference type="PRINTS" id="PR01437">
    <property type="entry name" value="NUOXDRDTASE4"/>
</dbReference>
<reference evidence="10 11" key="1">
    <citation type="submission" date="2016-10" db="EMBL/GenBank/DDBJ databases">
        <authorList>
            <person name="de Groot N.N."/>
        </authorList>
    </citation>
    <scope>NUCLEOTIDE SEQUENCE [LARGE SCALE GENOMIC DNA]</scope>
    <source>
        <strain evidence="10 11">ATCC 51327</strain>
    </source>
</reference>
<feature type="transmembrane region" description="Helical" evidence="8">
    <location>
        <begin position="237"/>
        <end position="263"/>
    </location>
</feature>
<dbReference type="PANTHER" id="PTHR42682:SF4">
    <property type="entry name" value="NADH-UBIQUINONE_PLASTOQUINONE"/>
    <property type="match status" value="1"/>
</dbReference>
<evidence type="ECO:0000256" key="8">
    <source>
        <dbReference type="SAM" id="Phobius"/>
    </source>
</evidence>
<feature type="transmembrane region" description="Helical" evidence="8">
    <location>
        <begin position="190"/>
        <end position="207"/>
    </location>
</feature>
<dbReference type="AlphaFoldDB" id="A0A1I4MME9"/>
<dbReference type="STRING" id="29563.SAMN02983006_02649"/>
<feature type="transmembrane region" description="Helical" evidence="8">
    <location>
        <begin position="12"/>
        <end position="33"/>
    </location>
</feature>
<feature type="transmembrane region" description="Helical" evidence="8">
    <location>
        <begin position="129"/>
        <end position="151"/>
    </location>
</feature>
<protein>
    <submittedName>
        <fullName evidence="10">NADH-quinone oxidoreductase subunit M</fullName>
    </submittedName>
</protein>
<feature type="transmembrane region" description="Helical" evidence="8">
    <location>
        <begin position="284"/>
        <end position="303"/>
    </location>
</feature>
<feature type="transmembrane region" description="Helical" evidence="8">
    <location>
        <begin position="97"/>
        <end position="117"/>
    </location>
</feature>
<feature type="transmembrane region" description="Helical" evidence="8">
    <location>
        <begin position="163"/>
        <end position="184"/>
    </location>
</feature>
<dbReference type="InterPro" id="IPR052175">
    <property type="entry name" value="ComplexI-like_HydComp"/>
</dbReference>
<feature type="transmembrane region" description="Helical" evidence="8">
    <location>
        <begin position="323"/>
        <end position="345"/>
    </location>
</feature>
<sequence length="513" mass="58767">MTVLWQQFSASFIWQSYFPLLAGVGIILTLMTSLAAWKYFARNRVFYYLLTLLYLLSSTIVILTNNWFLFLFGWELVTLTTALMLAWSSWRLVRQYFIIQFFGSSILLLAALTAISFGYNKIGIINSNWLQLLLILGVAMKSGLFLFHFWLPPIHAEAPAPVSAILSGWVVKLGYIFLLKIIPITTGNKFLYLLGLLMIIYAGWQAFRSADLKIMLAYSTISQLGLIALAIGTGGRYAFAGAVLQIIGHGFAKTTLFISSGIWQQEYGSRIIYDFKNAVFRRPLTSAATLLSFLSLSGLVFTAGYNSKYLIKSAQIGDNFAGLLFFGLGLLSFLYSFRIIYWFFIKNQNYHNFKKNLLFKNNNYSYYFSDLAALLVGSLVLIIAAFWPEMPGDSLAFLAAKDFHLLIGLRDNLIYLVIVGYLLISQTGFIVQPRTQLSLENYLQSFLNFSYSISRKSIIFDTERIFESFFYRAIYNSAHKLYKFVYQDFTMQLLWIPIFLTIILFWQQLYALF</sequence>
<keyword evidence="2" id="KW-1003">Cell membrane</keyword>
<evidence type="ECO:0000256" key="7">
    <source>
        <dbReference type="RuleBase" id="RU000320"/>
    </source>
</evidence>
<dbReference type="GO" id="GO:0005886">
    <property type="term" value="C:plasma membrane"/>
    <property type="evidence" value="ECO:0007669"/>
    <property type="project" value="UniProtKB-SubCell"/>
</dbReference>
<dbReference type="OrthoDB" id="9807568at2"/>
<dbReference type="GO" id="GO:0042773">
    <property type="term" value="P:ATP synthesis coupled electron transport"/>
    <property type="evidence" value="ECO:0007669"/>
    <property type="project" value="InterPro"/>
</dbReference>
<organism evidence="10 11">
    <name type="scientific">Halanaerobium salsuginis</name>
    <dbReference type="NCBI Taxonomy" id="29563"/>
    <lineage>
        <taxon>Bacteria</taxon>
        <taxon>Bacillati</taxon>
        <taxon>Bacillota</taxon>
        <taxon>Clostridia</taxon>
        <taxon>Halanaerobiales</taxon>
        <taxon>Halanaerobiaceae</taxon>
        <taxon>Halanaerobium</taxon>
    </lineage>
</organism>
<name>A0A1I4MME9_9FIRM</name>
<feature type="transmembrane region" description="Helical" evidence="8">
    <location>
        <begin position="69"/>
        <end position="90"/>
    </location>
</feature>
<dbReference type="GO" id="GO:0016491">
    <property type="term" value="F:oxidoreductase activity"/>
    <property type="evidence" value="ECO:0007669"/>
    <property type="project" value="UniProtKB-KW"/>
</dbReference>
<evidence type="ECO:0000313" key="10">
    <source>
        <dbReference type="EMBL" id="SFM04260.1"/>
    </source>
</evidence>
<evidence type="ECO:0000256" key="3">
    <source>
        <dbReference type="ARBA" id="ARBA00022692"/>
    </source>
</evidence>